<dbReference type="AlphaFoldDB" id="A0A9D4N693"/>
<comment type="caution">
    <text evidence="1">The sequence shown here is derived from an EMBL/GenBank/DDBJ whole genome shotgun (WGS) entry which is preliminary data.</text>
</comment>
<evidence type="ECO:0000313" key="2">
    <source>
        <dbReference type="Proteomes" id="UP000828390"/>
    </source>
</evidence>
<reference evidence="1" key="1">
    <citation type="journal article" date="2019" name="bioRxiv">
        <title>The Genome of the Zebra Mussel, Dreissena polymorpha: A Resource for Invasive Species Research.</title>
        <authorList>
            <person name="McCartney M.A."/>
            <person name="Auch B."/>
            <person name="Kono T."/>
            <person name="Mallez S."/>
            <person name="Zhang Y."/>
            <person name="Obille A."/>
            <person name="Becker A."/>
            <person name="Abrahante J.E."/>
            <person name="Garbe J."/>
            <person name="Badalamenti J.P."/>
            <person name="Herman A."/>
            <person name="Mangelson H."/>
            <person name="Liachko I."/>
            <person name="Sullivan S."/>
            <person name="Sone E.D."/>
            <person name="Koren S."/>
            <person name="Silverstein K.A.T."/>
            <person name="Beckman K.B."/>
            <person name="Gohl D.M."/>
        </authorList>
    </citation>
    <scope>NUCLEOTIDE SEQUENCE</scope>
    <source>
        <strain evidence="1">Duluth1</strain>
        <tissue evidence="1">Whole animal</tissue>
    </source>
</reference>
<keyword evidence="2" id="KW-1185">Reference proteome</keyword>
<proteinExistence type="predicted"/>
<sequence length="73" mass="8503">MVEWARRESFYFRIPEHQGSVVRVLFAGIGWRSVWRLWGCIVRWDRLEFRVEGVGQYSSLGKAEVPCGWSGAV</sequence>
<accession>A0A9D4N693</accession>
<dbReference type="Proteomes" id="UP000828390">
    <property type="component" value="Unassembled WGS sequence"/>
</dbReference>
<organism evidence="1 2">
    <name type="scientific">Dreissena polymorpha</name>
    <name type="common">Zebra mussel</name>
    <name type="synonym">Mytilus polymorpha</name>
    <dbReference type="NCBI Taxonomy" id="45954"/>
    <lineage>
        <taxon>Eukaryota</taxon>
        <taxon>Metazoa</taxon>
        <taxon>Spiralia</taxon>
        <taxon>Lophotrochozoa</taxon>
        <taxon>Mollusca</taxon>
        <taxon>Bivalvia</taxon>
        <taxon>Autobranchia</taxon>
        <taxon>Heteroconchia</taxon>
        <taxon>Euheterodonta</taxon>
        <taxon>Imparidentia</taxon>
        <taxon>Neoheterodontei</taxon>
        <taxon>Myida</taxon>
        <taxon>Dreissenoidea</taxon>
        <taxon>Dreissenidae</taxon>
        <taxon>Dreissena</taxon>
    </lineage>
</organism>
<name>A0A9D4N693_DREPO</name>
<gene>
    <name evidence="1" type="ORF">DPMN_013884</name>
</gene>
<protein>
    <submittedName>
        <fullName evidence="1">Uncharacterized protein</fullName>
    </submittedName>
</protein>
<reference evidence="1" key="2">
    <citation type="submission" date="2020-11" db="EMBL/GenBank/DDBJ databases">
        <authorList>
            <person name="McCartney M.A."/>
            <person name="Auch B."/>
            <person name="Kono T."/>
            <person name="Mallez S."/>
            <person name="Becker A."/>
            <person name="Gohl D.M."/>
            <person name="Silverstein K.A.T."/>
            <person name="Koren S."/>
            <person name="Bechman K.B."/>
            <person name="Herman A."/>
            <person name="Abrahante J.E."/>
            <person name="Garbe J."/>
        </authorList>
    </citation>
    <scope>NUCLEOTIDE SEQUENCE</scope>
    <source>
        <strain evidence="1">Duluth1</strain>
        <tissue evidence="1">Whole animal</tissue>
    </source>
</reference>
<evidence type="ECO:0000313" key="1">
    <source>
        <dbReference type="EMBL" id="KAH3889820.1"/>
    </source>
</evidence>
<dbReference type="EMBL" id="JAIWYP010000001">
    <property type="protein sequence ID" value="KAH3889820.1"/>
    <property type="molecule type" value="Genomic_DNA"/>
</dbReference>